<dbReference type="AlphaFoldDB" id="A0A9P6AQW1"/>
<keyword evidence="2" id="KW-1185">Reference proteome</keyword>
<organism evidence="1 2">
    <name type="scientific">Hydnum rufescens UP504</name>
    <dbReference type="NCBI Taxonomy" id="1448309"/>
    <lineage>
        <taxon>Eukaryota</taxon>
        <taxon>Fungi</taxon>
        <taxon>Dikarya</taxon>
        <taxon>Basidiomycota</taxon>
        <taxon>Agaricomycotina</taxon>
        <taxon>Agaricomycetes</taxon>
        <taxon>Cantharellales</taxon>
        <taxon>Hydnaceae</taxon>
        <taxon>Hydnum</taxon>
    </lineage>
</organism>
<reference evidence="1" key="1">
    <citation type="journal article" date="2020" name="Nat. Commun.">
        <title>Large-scale genome sequencing of mycorrhizal fungi provides insights into the early evolution of symbiotic traits.</title>
        <authorList>
            <person name="Miyauchi S."/>
            <person name="Kiss E."/>
            <person name="Kuo A."/>
            <person name="Drula E."/>
            <person name="Kohler A."/>
            <person name="Sanchez-Garcia M."/>
            <person name="Morin E."/>
            <person name="Andreopoulos B."/>
            <person name="Barry K.W."/>
            <person name="Bonito G."/>
            <person name="Buee M."/>
            <person name="Carver A."/>
            <person name="Chen C."/>
            <person name="Cichocki N."/>
            <person name="Clum A."/>
            <person name="Culley D."/>
            <person name="Crous P.W."/>
            <person name="Fauchery L."/>
            <person name="Girlanda M."/>
            <person name="Hayes R.D."/>
            <person name="Keri Z."/>
            <person name="LaButti K."/>
            <person name="Lipzen A."/>
            <person name="Lombard V."/>
            <person name="Magnuson J."/>
            <person name="Maillard F."/>
            <person name="Murat C."/>
            <person name="Nolan M."/>
            <person name="Ohm R.A."/>
            <person name="Pangilinan J."/>
            <person name="Pereira M.F."/>
            <person name="Perotto S."/>
            <person name="Peter M."/>
            <person name="Pfister S."/>
            <person name="Riley R."/>
            <person name="Sitrit Y."/>
            <person name="Stielow J.B."/>
            <person name="Szollosi G."/>
            <person name="Zifcakova L."/>
            <person name="Stursova M."/>
            <person name="Spatafora J.W."/>
            <person name="Tedersoo L."/>
            <person name="Vaario L.M."/>
            <person name="Yamada A."/>
            <person name="Yan M."/>
            <person name="Wang P."/>
            <person name="Xu J."/>
            <person name="Bruns T."/>
            <person name="Baldrian P."/>
            <person name="Vilgalys R."/>
            <person name="Dunand C."/>
            <person name="Henrissat B."/>
            <person name="Grigoriev I.V."/>
            <person name="Hibbett D."/>
            <person name="Nagy L.G."/>
            <person name="Martin F.M."/>
        </authorList>
    </citation>
    <scope>NUCLEOTIDE SEQUENCE</scope>
    <source>
        <strain evidence="1">UP504</strain>
    </source>
</reference>
<evidence type="ECO:0000313" key="1">
    <source>
        <dbReference type="EMBL" id="KAF9509999.1"/>
    </source>
</evidence>
<dbReference type="Proteomes" id="UP000886523">
    <property type="component" value="Unassembled WGS sequence"/>
</dbReference>
<dbReference type="EMBL" id="MU129025">
    <property type="protein sequence ID" value="KAF9509999.1"/>
    <property type="molecule type" value="Genomic_DNA"/>
</dbReference>
<sequence>MPAATYVIVSRVLSSSGQPLAVQYNPPKDVPSPLTLAIYDPLKVPGNQKIRVNAKGTTFSPIGITDKAAAPDKAFKLVVGGDTKPPVLDIWVAHKEVPAEPKGTVYIQLNDKAQKGVWGATNDPSVDTQIIYGEYKKEVWQSWSLIQVPG</sequence>
<accession>A0A9P6AQW1</accession>
<name>A0A9P6AQW1_9AGAM</name>
<dbReference type="Gene3D" id="2.80.10.50">
    <property type="match status" value="1"/>
</dbReference>
<protein>
    <submittedName>
        <fullName evidence="1">Uncharacterized protein</fullName>
    </submittedName>
</protein>
<proteinExistence type="predicted"/>
<gene>
    <name evidence="1" type="ORF">BS47DRAFT_1348557</name>
</gene>
<evidence type="ECO:0000313" key="2">
    <source>
        <dbReference type="Proteomes" id="UP000886523"/>
    </source>
</evidence>
<comment type="caution">
    <text evidence="1">The sequence shown here is derived from an EMBL/GenBank/DDBJ whole genome shotgun (WGS) entry which is preliminary data.</text>
</comment>